<dbReference type="Proteomes" id="UP001456524">
    <property type="component" value="Unassembled WGS sequence"/>
</dbReference>
<evidence type="ECO:0000313" key="3">
    <source>
        <dbReference type="EMBL" id="KAK8177906.1"/>
    </source>
</evidence>
<feature type="chain" id="PRO_5046812334" evidence="2">
    <location>
        <begin position="16"/>
        <end position="117"/>
    </location>
</feature>
<keyword evidence="2" id="KW-0732">Signal</keyword>
<sequence>MIVVLLLFVVPLASIRKPRCRERGRGTEDVFQQRARRSGGRGRGRAARGTARQPARRHGGCKAADPRRLCAGGEVRDGVWAWGPRWEGGGLKGAKRIDTCGAERLLGRWMGRGMREK</sequence>
<keyword evidence="4" id="KW-1185">Reference proteome</keyword>
<organism evidence="3 4">
    <name type="scientific">Phyllosticta citrichinensis</name>
    <dbReference type="NCBI Taxonomy" id="1130410"/>
    <lineage>
        <taxon>Eukaryota</taxon>
        <taxon>Fungi</taxon>
        <taxon>Dikarya</taxon>
        <taxon>Ascomycota</taxon>
        <taxon>Pezizomycotina</taxon>
        <taxon>Dothideomycetes</taxon>
        <taxon>Dothideomycetes incertae sedis</taxon>
        <taxon>Botryosphaeriales</taxon>
        <taxon>Phyllostictaceae</taxon>
        <taxon>Phyllosticta</taxon>
    </lineage>
</organism>
<accession>A0ABR1Y8C9</accession>
<evidence type="ECO:0000313" key="4">
    <source>
        <dbReference type="Proteomes" id="UP001456524"/>
    </source>
</evidence>
<evidence type="ECO:0000256" key="2">
    <source>
        <dbReference type="SAM" id="SignalP"/>
    </source>
</evidence>
<proteinExistence type="predicted"/>
<name>A0ABR1Y8C9_9PEZI</name>
<reference evidence="3 4" key="1">
    <citation type="journal article" date="2022" name="G3 (Bethesda)">
        <title>Enemy or ally: a genomic approach to elucidate the lifestyle of Phyllosticta citrichinaensis.</title>
        <authorList>
            <person name="Buijs V.A."/>
            <person name="Groenewald J.Z."/>
            <person name="Haridas S."/>
            <person name="LaButti K.M."/>
            <person name="Lipzen A."/>
            <person name="Martin F.M."/>
            <person name="Barry K."/>
            <person name="Grigoriev I.V."/>
            <person name="Crous P.W."/>
            <person name="Seidl M.F."/>
        </authorList>
    </citation>
    <scope>NUCLEOTIDE SEQUENCE [LARGE SCALE GENOMIC DNA]</scope>
    <source>
        <strain evidence="3 4">CBS 129764</strain>
    </source>
</reference>
<evidence type="ECO:0000256" key="1">
    <source>
        <dbReference type="SAM" id="MobiDB-lite"/>
    </source>
</evidence>
<comment type="caution">
    <text evidence="3">The sequence shown here is derived from an EMBL/GenBank/DDBJ whole genome shotgun (WGS) entry which is preliminary data.</text>
</comment>
<feature type="region of interest" description="Disordered" evidence="1">
    <location>
        <begin position="22"/>
        <end position="63"/>
    </location>
</feature>
<protein>
    <submittedName>
        <fullName evidence="3">Uncharacterized protein</fullName>
    </submittedName>
</protein>
<feature type="compositionally biased region" description="Basic residues" evidence="1">
    <location>
        <begin position="34"/>
        <end position="46"/>
    </location>
</feature>
<feature type="signal peptide" evidence="2">
    <location>
        <begin position="1"/>
        <end position="15"/>
    </location>
</feature>
<dbReference type="EMBL" id="JBBWUH010000001">
    <property type="protein sequence ID" value="KAK8177906.1"/>
    <property type="molecule type" value="Genomic_DNA"/>
</dbReference>
<gene>
    <name evidence="3" type="ORF">IWX90DRAFT_35695</name>
</gene>